<dbReference type="GO" id="GO:0005737">
    <property type="term" value="C:cytoplasm"/>
    <property type="evidence" value="ECO:0007669"/>
    <property type="project" value="TreeGrafter"/>
</dbReference>
<dbReference type="GO" id="GO:0004789">
    <property type="term" value="F:thiamine-phosphate diphosphorylase activity"/>
    <property type="evidence" value="ECO:0007669"/>
    <property type="project" value="TreeGrafter"/>
</dbReference>
<dbReference type="PANTHER" id="PTHR20857:SF23">
    <property type="entry name" value="THIAMINE BIOSYNTHETIC BIFUNCTIONAL ENZYME"/>
    <property type="match status" value="1"/>
</dbReference>
<dbReference type="SUPFAM" id="SSF51391">
    <property type="entry name" value="Thiamin phosphate synthase"/>
    <property type="match status" value="1"/>
</dbReference>
<dbReference type="InterPro" id="IPR022998">
    <property type="entry name" value="ThiamineP_synth_TenI"/>
</dbReference>
<evidence type="ECO:0000256" key="2">
    <source>
        <dbReference type="ARBA" id="ARBA00022977"/>
    </source>
</evidence>
<dbReference type="Proteomes" id="UP000241639">
    <property type="component" value="Unassembled WGS sequence"/>
</dbReference>
<organism evidence="4 5">
    <name type="scientific">Desmospora activa DSM 45169</name>
    <dbReference type="NCBI Taxonomy" id="1121389"/>
    <lineage>
        <taxon>Bacteria</taxon>
        <taxon>Bacillati</taxon>
        <taxon>Bacillota</taxon>
        <taxon>Bacilli</taxon>
        <taxon>Bacillales</taxon>
        <taxon>Thermoactinomycetaceae</taxon>
        <taxon>Desmospora</taxon>
    </lineage>
</organism>
<reference evidence="4 5" key="1">
    <citation type="submission" date="2018-04" db="EMBL/GenBank/DDBJ databases">
        <title>Genomic Encyclopedia of Archaeal and Bacterial Type Strains, Phase II (KMG-II): from individual species to whole genera.</title>
        <authorList>
            <person name="Goeker M."/>
        </authorList>
    </citation>
    <scope>NUCLEOTIDE SEQUENCE [LARGE SCALE GENOMIC DNA]</scope>
    <source>
        <strain evidence="4 5">DSM 45169</strain>
    </source>
</reference>
<dbReference type="CDD" id="cd00564">
    <property type="entry name" value="TMP_TenI"/>
    <property type="match status" value="1"/>
</dbReference>
<protein>
    <submittedName>
        <fullName evidence="4">Thiazole tautomerase (Transcriptional regulator TenI)</fullName>
    </submittedName>
</protein>
<evidence type="ECO:0000313" key="4">
    <source>
        <dbReference type="EMBL" id="PTM59443.1"/>
    </source>
</evidence>
<dbReference type="OrthoDB" id="9815348at2"/>
<feature type="domain" description="Thiamine phosphate synthase/TenI" evidence="3">
    <location>
        <begin position="27"/>
        <end position="196"/>
    </location>
</feature>
<dbReference type="InterPro" id="IPR013785">
    <property type="entry name" value="Aldolase_TIM"/>
</dbReference>
<keyword evidence="2" id="KW-0784">Thiamine biosynthesis</keyword>
<evidence type="ECO:0000259" key="3">
    <source>
        <dbReference type="Pfam" id="PF02581"/>
    </source>
</evidence>
<name>A0A2T4ZC18_9BACL</name>
<dbReference type="PANTHER" id="PTHR20857">
    <property type="entry name" value="THIAMINE-PHOSPHATE PYROPHOSPHORYLASE"/>
    <property type="match status" value="1"/>
</dbReference>
<comment type="caution">
    <text evidence="4">The sequence shown here is derived from an EMBL/GenBank/DDBJ whole genome shotgun (WGS) entry which is preliminary data.</text>
</comment>
<gene>
    <name evidence="4" type="ORF">C8J48_2065</name>
</gene>
<dbReference type="EMBL" id="PZZP01000001">
    <property type="protein sequence ID" value="PTM59443.1"/>
    <property type="molecule type" value="Genomic_DNA"/>
</dbReference>
<dbReference type="AlphaFoldDB" id="A0A2T4ZC18"/>
<dbReference type="InterPro" id="IPR036206">
    <property type="entry name" value="ThiamineP_synth_sf"/>
</dbReference>
<proteinExistence type="predicted"/>
<dbReference type="RefSeq" id="WP_107727689.1">
    <property type="nucleotide sequence ID" value="NZ_PZZP01000001.1"/>
</dbReference>
<evidence type="ECO:0000256" key="1">
    <source>
        <dbReference type="ARBA" id="ARBA00004948"/>
    </source>
</evidence>
<dbReference type="Pfam" id="PF02581">
    <property type="entry name" value="TMP-TENI"/>
    <property type="match status" value="1"/>
</dbReference>
<dbReference type="Gene3D" id="3.20.20.70">
    <property type="entry name" value="Aldolase class I"/>
    <property type="match status" value="1"/>
</dbReference>
<sequence length="218" mass="23850">MIEHFRRYPHGYRLSHVVNRQRPQLHLVVGHPYSLEQVVEVCQEAHSYLDHIHLRLKGSTAKTVTQWAEKLLSITSTLSHQLVINGMPEVAKTFNVGLHLPESAPFVKDHSRAVGVSVHSVASAQVKETAGAAYLFFGHVYDSQSKPGLPPQGVAALRKVVNGVTIPVIAIGGVEERRLAELGSTGCAGVAVISAIMDAHDPGETARRMREALVRHWT</sequence>
<dbReference type="GO" id="GO:0009228">
    <property type="term" value="P:thiamine biosynthetic process"/>
    <property type="evidence" value="ECO:0007669"/>
    <property type="project" value="UniProtKB-KW"/>
</dbReference>
<keyword evidence="5" id="KW-1185">Reference proteome</keyword>
<evidence type="ECO:0000313" key="5">
    <source>
        <dbReference type="Proteomes" id="UP000241639"/>
    </source>
</evidence>
<accession>A0A2T4ZC18</accession>
<comment type="pathway">
    <text evidence="1">Cofactor biosynthesis; thiamine diphosphate biosynthesis.</text>
</comment>